<accession>A0A1Q9ELU0</accession>
<comment type="caution">
    <text evidence="1">The sequence shown here is derived from an EMBL/GenBank/DDBJ whole genome shotgun (WGS) entry which is preliminary data.</text>
</comment>
<dbReference type="OrthoDB" id="438067at2759"/>
<proteinExistence type="predicted"/>
<sequence length="365" mass="39468">MKLLPKAEVNGRQPEKMIKFLQLLLIQKGSSCAAAQRVEDGTGEMYGKIEVEAMLGSQASKRAAFGPDGGTSPRKAKARLLQACGGSCQCACAAQRYQGTSAQCLSIIRQSKTAKRSEIPKAEKGRSMGISQALRDLDYPETRCLTVGQVAVAPVKDTGMRALMAQAFSAAAAQEMAALGRAWQLGEAEGERRLEEGVARALKHICRRAERSCVLKALRQPAAPASEIAGILSDEELALEARCSQLESELSASSERLSFLDTVEAKVDMLVSEWQPRSQEELLHNLSEEVANISVVQDDGTELDEGFEQSLQRLGLVSSWLNRTLCQLEEARRELAEKEKAAASCAFLHLPGEAPNAQSALARLP</sequence>
<reference evidence="1 2" key="1">
    <citation type="submission" date="2016-02" db="EMBL/GenBank/DDBJ databases">
        <title>Genome analysis of coral dinoflagellate symbionts highlights evolutionary adaptations to a symbiotic lifestyle.</title>
        <authorList>
            <person name="Aranda M."/>
            <person name="Li Y."/>
            <person name="Liew Y.J."/>
            <person name="Baumgarten S."/>
            <person name="Simakov O."/>
            <person name="Wilson M."/>
            <person name="Piel J."/>
            <person name="Ashoor H."/>
            <person name="Bougouffa S."/>
            <person name="Bajic V.B."/>
            <person name="Ryu T."/>
            <person name="Ravasi T."/>
            <person name="Bayer T."/>
            <person name="Micklem G."/>
            <person name="Kim H."/>
            <person name="Bhak J."/>
            <person name="Lajeunesse T.C."/>
            <person name="Voolstra C.R."/>
        </authorList>
    </citation>
    <scope>NUCLEOTIDE SEQUENCE [LARGE SCALE GENOMIC DNA]</scope>
    <source>
        <strain evidence="1 2">CCMP2467</strain>
    </source>
</reference>
<name>A0A1Q9ELU0_SYMMI</name>
<evidence type="ECO:0000313" key="2">
    <source>
        <dbReference type="Proteomes" id="UP000186817"/>
    </source>
</evidence>
<dbReference type="AlphaFoldDB" id="A0A1Q9ELU0"/>
<gene>
    <name evidence="1" type="ORF">AK812_SmicGene8176</name>
</gene>
<dbReference type="Proteomes" id="UP000186817">
    <property type="component" value="Unassembled WGS sequence"/>
</dbReference>
<organism evidence="1 2">
    <name type="scientific">Symbiodinium microadriaticum</name>
    <name type="common">Dinoflagellate</name>
    <name type="synonym">Zooxanthella microadriatica</name>
    <dbReference type="NCBI Taxonomy" id="2951"/>
    <lineage>
        <taxon>Eukaryota</taxon>
        <taxon>Sar</taxon>
        <taxon>Alveolata</taxon>
        <taxon>Dinophyceae</taxon>
        <taxon>Suessiales</taxon>
        <taxon>Symbiodiniaceae</taxon>
        <taxon>Symbiodinium</taxon>
    </lineage>
</organism>
<dbReference type="EMBL" id="LSRX01000120">
    <property type="protein sequence ID" value="OLQ08321.1"/>
    <property type="molecule type" value="Genomic_DNA"/>
</dbReference>
<evidence type="ECO:0000313" key="1">
    <source>
        <dbReference type="EMBL" id="OLQ08321.1"/>
    </source>
</evidence>
<keyword evidence="2" id="KW-1185">Reference proteome</keyword>
<protein>
    <submittedName>
        <fullName evidence="1">Uncharacterized protein</fullName>
    </submittedName>
</protein>